<name>A0AC60QHL5_IXOPE</name>
<sequence>MDPASRVAFLVCLRAHHEGALASLNGSLASITEALTSISADVQSARREADCLEERLLANSLVIAAAIAGETTMPRSVQAYFRGERWFEDTLPSLPESHFKQAFRVMPATFRYIVDVCRPHMERQVTPMRPTISVEKRVGAALYKLCSSAEDRTVAHLFGLGRSTVNDNYKEFCHIVVSELERDWLKMMTAAELPDHVREFQAALEFPQGIAALDGCHFPVSPPKVNASDYYNYKGWYSIILLALVDHRYRFRYVNVGTPGRCHDAHVFRRSALAKILEGPTFTTPMVTINGTAVPLLVLCDQAFPLTCNMLKPYARKNVTGKSPQEKFNRQLSSARRVVENAFGRIKARFRFIMKRLECDVDNARFVIRACCTLNNICEHFNDGVESQWLTEVGTEARLYEQPVCNTDAVAGNGLSVRDSIAAYLHQH</sequence>
<organism evidence="1 2">
    <name type="scientific">Ixodes persulcatus</name>
    <name type="common">Taiga tick</name>
    <dbReference type="NCBI Taxonomy" id="34615"/>
    <lineage>
        <taxon>Eukaryota</taxon>
        <taxon>Metazoa</taxon>
        <taxon>Ecdysozoa</taxon>
        <taxon>Arthropoda</taxon>
        <taxon>Chelicerata</taxon>
        <taxon>Arachnida</taxon>
        <taxon>Acari</taxon>
        <taxon>Parasitiformes</taxon>
        <taxon>Ixodida</taxon>
        <taxon>Ixodoidea</taxon>
        <taxon>Ixodidae</taxon>
        <taxon>Ixodinae</taxon>
        <taxon>Ixodes</taxon>
    </lineage>
</organism>
<proteinExistence type="predicted"/>
<protein>
    <submittedName>
        <fullName evidence="1">Uncharacterized protein</fullName>
    </submittedName>
</protein>
<accession>A0AC60QHL5</accession>
<evidence type="ECO:0000313" key="1">
    <source>
        <dbReference type="EMBL" id="KAG0433739.1"/>
    </source>
</evidence>
<comment type="caution">
    <text evidence="1">The sequence shown here is derived from an EMBL/GenBank/DDBJ whole genome shotgun (WGS) entry which is preliminary data.</text>
</comment>
<gene>
    <name evidence="1" type="ORF">HPB47_019641</name>
</gene>
<evidence type="ECO:0000313" key="2">
    <source>
        <dbReference type="Proteomes" id="UP000805193"/>
    </source>
</evidence>
<reference evidence="1 2" key="1">
    <citation type="journal article" date="2020" name="Cell">
        <title>Large-Scale Comparative Analyses of Tick Genomes Elucidate Their Genetic Diversity and Vector Capacities.</title>
        <authorList>
            <consortium name="Tick Genome and Microbiome Consortium (TIGMIC)"/>
            <person name="Jia N."/>
            <person name="Wang J."/>
            <person name="Shi W."/>
            <person name="Du L."/>
            <person name="Sun Y."/>
            <person name="Zhan W."/>
            <person name="Jiang J.F."/>
            <person name="Wang Q."/>
            <person name="Zhang B."/>
            <person name="Ji P."/>
            <person name="Bell-Sakyi L."/>
            <person name="Cui X.M."/>
            <person name="Yuan T.T."/>
            <person name="Jiang B.G."/>
            <person name="Yang W.F."/>
            <person name="Lam T.T."/>
            <person name="Chang Q.C."/>
            <person name="Ding S.J."/>
            <person name="Wang X.J."/>
            <person name="Zhu J.G."/>
            <person name="Ruan X.D."/>
            <person name="Zhao L."/>
            <person name="Wei J.T."/>
            <person name="Ye R.Z."/>
            <person name="Que T.C."/>
            <person name="Du C.H."/>
            <person name="Zhou Y.H."/>
            <person name="Cheng J.X."/>
            <person name="Dai P.F."/>
            <person name="Guo W.B."/>
            <person name="Han X.H."/>
            <person name="Huang E.J."/>
            <person name="Li L.F."/>
            <person name="Wei W."/>
            <person name="Gao Y.C."/>
            <person name="Liu J.Z."/>
            <person name="Shao H.Z."/>
            <person name="Wang X."/>
            <person name="Wang C.C."/>
            <person name="Yang T.C."/>
            <person name="Huo Q.B."/>
            <person name="Li W."/>
            <person name="Chen H.Y."/>
            <person name="Chen S.E."/>
            <person name="Zhou L.G."/>
            <person name="Ni X.B."/>
            <person name="Tian J.H."/>
            <person name="Sheng Y."/>
            <person name="Liu T."/>
            <person name="Pan Y.S."/>
            <person name="Xia L.Y."/>
            <person name="Li J."/>
            <person name="Zhao F."/>
            <person name="Cao W.C."/>
        </authorList>
    </citation>
    <scope>NUCLEOTIDE SEQUENCE [LARGE SCALE GENOMIC DNA]</scope>
    <source>
        <strain evidence="1">Iper-2018</strain>
    </source>
</reference>
<dbReference type="Proteomes" id="UP000805193">
    <property type="component" value="Unassembled WGS sequence"/>
</dbReference>
<keyword evidence="2" id="KW-1185">Reference proteome</keyword>
<dbReference type="EMBL" id="JABSTQ010009034">
    <property type="protein sequence ID" value="KAG0433739.1"/>
    <property type="molecule type" value="Genomic_DNA"/>
</dbReference>